<dbReference type="KEGG" id="dae:Dtox_2086"/>
<proteinExistence type="inferred from homology"/>
<evidence type="ECO:0000256" key="6">
    <source>
        <dbReference type="ARBA" id="ARBA00023239"/>
    </source>
</evidence>
<dbReference type="OrthoDB" id="9802241at2"/>
<dbReference type="InterPro" id="IPR029066">
    <property type="entry name" value="PLP-binding_barrel"/>
</dbReference>
<keyword evidence="17" id="KW-1185">Reference proteome</keyword>
<evidence type="ECO:0000313" key="17">
    <source>
        <dbReference type="Proteomes" id="UP000002217"/>
    </source>
</evidence>
<comment type="catalytic activity">
    <reaction evidence="7 12 14">
        <text>meso-2,6-diaminopimelate + H(+) = L-lysine + CO2</text>
        <dbReference type="Rhea" id="RHEA:15101"/>
        <dbReference type="ChEBI" id="CHEBI:15378"/>
        <dbReference type="ChEBI" id="CHEBI:16526"/>
        <dbReference type="ChEBI" id="CHEBI:32551"/>
        <dbReference type="ChEBI" id="CHEBI:57791"/>
        <dbReference type="EC" id="4.1.1.20"/>
    </reaction>
</comment>
<evidence type="ECO:0000256" key="12">
    <source>
        <dbReference type="HAMAP-Rule" id="MF_02120"/>
    </source>
</evidence>
<keyword evidence="2 12" id="KW-0028">Amino-acid biosynthesis</keyword>
<feature type="binding site" evidence="12">
    <location>
        <position position="292"/>
    </location>
    <ligand>
        <name>substrate</name>
    </ligand>
</feature>
<dbReference type="RefSeq" id="WP_015757619.1">
    <property type="nucleotide sequence ID" value="NC_013216.1"/>
</dbReference>
<dbReference type="SUPFAM" id="SSF50621">
    <property type="entry name" value="Alanine racemase C-terminal domain-like"/>
    <property type="match status" value="1"/>
</dbReference>
<dbReference type="Gene3D" id="3.20.20.10">
    <property type="entry name" value="Alanine racemase"/>
    <property type="match status" value="1"/>
</dbReference>
<keyword evidence="3 12" id="KW-0210">Decarboxylase</keyword>
<dbReference type="HAMAP" id="MF_02120">
    <property type="entry name" value="LysA"/>
    <property type="match status" value="1"/>
</dbReference>
<feature type="binding site" evidence="12">
    <location>
        <position position="361"/>
    </location>
    <ligand>
        <name>substrate</name>
    </ligand>
</feature>
<dbReference type="PRINTS" id="PR01179">
    <property type="entry name" value="ODADCRBXLASE"/>
</dbReference>
<gene>
    <name evidence="12" type="primary">lysA</name>
    <name evidence="16" type="ordered locus">Dtox_2086</name>
</gene>
<dbReference type="Gene3D" id="2.40.37.10">
    <property type="entry name" value="Lyase, Ornithine Decarboxylase, Chain A, domain 1"/>
    <property type="match status" value="1"/>
</dbReference>
<dbReference type="InterPro" id="IPR002986">
    <property type="entry name" value="DAP_deCOOHase_LysA"/>
</dbReference>
<evidence type="ECO:0000256" key="13">
    <source>
        <dbReference type="PIRSR" id="PIRSR600183-50"/>
    </source>
</evidence>
<evidence type="ECO:0000256" key="5">
    <source>
        <dbReference type="ARBA" id="ARBA00023154"/>
    </source>
</evidence>
<feature type="binding site" evidence="12">
    <location>
        <position position="247"/>
    </location>
    <ligand>
        <name>pyridoxal 5'-phosphate</name>
        <dbReference type="ChEBI" id="CHEBI:597326"/>
    </ligand>
</feature>
<dbReference type="eggNOG" id="COG0019">
    <property type="taxonomic scope" value="Bacteria"/>
</dbReference>
<comment type="function">
    <text evidence="12">Specifically catalyzes the decarboxylation of meso-diaminopimelate (meso-DAP) to L-lysine.</text>
</comment>
<feature type="binding site" evidence="12">
    <location>
        <position position="329"/>
    </location>
    <ligand>
        <name>substrate</name>
    </ligand>
</feature>
<dbReference type="InterPro" id="IPR022644">
    <property type="entry name" value="De-COase2_N"/>
</dbReference>
<evidence type="ECO:0000256" key="1">
    <source>
        <dbReference type="ARBA" id="ARBA00001933"/>
    </source>
</evidence>
<evidence type="ECO:0000256" key="14">
    <source>
        <dbReference type="RuleBase" id="RU003738"/>
    </source>
</evidence>
<feature type="binding site" evidence="12">
    <location>
        <begin position="289"/>
        <end position="292"/>
    </location>
    <ligand>
        <name>pyridoxal 5'-phosphate</name>
        <dbReference type="ChEBI" id="CHEBI:597326"/>
    </ligand>
</feature>
<dbReference type="HOGENOM" id="CLU_026444_0_1_9"/>
<dbReference type="FunFam" id="3.20.20.10:FF:000003">
    <property type="entry name" value="Diaminopimelate decarboxylase"/>
    <property type="match status" value="1"/>
</dbReference>
<dbReference type="PRINTS" id="PR01181">
    <property type="entry name" value="DAPDCRBXLASE"/>
</dbReference>
<sequence length="447" mass="49463">MKLHGTMRINESGHLTIGNCDTVDLVREYSTPLYVLDEKYFRSNCREYYRAFSDRFNSDVIYASKTLLNTAVCRMIEEEGLCLDIVSGGELYTALKAGFPASRMYFHGNNKTTDELKLALEAGVGRYIVDNLYELELLNNMAGKANITADILLRITPGVEAHTHEYIKTGQIDSKFGLAIETGQAMEGTKKALNLANVRLHGFHCHIGSQIFELESFAHAANIMMSFINNVRTETAFTAAELDLGGGLGIYYFEGDEPKPVKELADIIINEVRKQADEYCLPVPKIMVEPGRSISGPAGITLYTVGSVKDIPGIRKYVAVDGGMNDNPRPALYQSRYEAALANKMNEKETELVSIAGKCCESGDMLIKDTKLPPAEPGDVLVVTSTGAYNYAMSMNYNRITRPAMILVNEGAAEVIVQRETFEDLIRNDLIPKHLQKKEAVNIAKAE</sequence>
<feature type="binding site" evidence="12">
    <location>
        <position position="333"/>
    </location>
    <ligand>
        <name>substrate</name>
    </ligand>
</feature>
<accession>C8VZ05</accession>
<evidence type="ECO:0000256" key="2">
    <source>
        <dbReference type="ARBA" id="ARBA00022605"/>
    </source>
</evidence>
<reference evidence="16 17" key="1">
    <citation type="journal article" date="2009" name="Stand. Genomic Sci.">
        <title>Complete genome sequence of Desulfotomaculum acetoxidans type strain (5575).</title>
        <authorList>
            <person name="Spring S."/>
            <person name="Lapidus A."/>
            <person name="Schroder M."/>
            <person name="Gleim D."/>
            <person name="Sims D."/>
            <person name="Meincke L."/>
            <person name="Glavina Del Rio T."/>
            <person name="Tice H."/>
            <person name="Copeland A."/>
            <person name="Cheng J.F."/>
            <person name="Lucas S."/>
            <person name="Chen F."/>
            <person name="Nolan M."/>
            <person name="Bruce D."/>
            <person name="Goodwin L."/>
            <person name="Pitluck S."/>
            <person name="Ivanova N."/>
            <person name="Mavromatis K."/>
            <person name="Mikhailova N."/>
            <person name="Pati A."/>
            <person name="Chen A."/>
            <person name="Palaniappan K."/>
            <person name="Land M."/>
            <person name="Hauser L."/>
            <person name="Chang Y.J."/>
            <person name="Jeffries C.D."/>
            <person name="Chain P."/>
            <person name="Saunders E."/>
            <person name="Brettin T."/>
            <person name="Detter J.C."/>
            <person name="Goker M."/>
            <person name="Bristow J."/>
            <person name="Eisen J.A."/>
            <person name="Markowitz V."/>
            <person name="Hugenholtz P."/>
            <person name="Kyrpides N.C."/>
            <person name="Klenk H.P."/>
            <person name="Han C."/>
        </authorList>
    </citation>
    <scope>NUCLEOTIDE SEQUENCE [LARGE SCALE GENOMIC DNA]</scope>
    <source>
        <strain evidence="17">ATCC 49208 / DSM 771 / VKM B-1644</strain>
    </source>
</reference>
<dbReference type="NCBIfam" id="TIGR01048">
    <property type="entry name" value="lysA"/>
    <property type="match status" value="1"/>
</dbReference>
<dbReference type="CDD" id="cd06828">
    <property type="entry name" value="PLPDE_III_DapDC"/>
    <property type="match status" value="1"/>
</dbReference>
<name>C8VZ05_DESAS</name>
<dbReference type="Proteomes" id="UP000002217">
    <property type="component" value="Chromosome"/>
</dbReference>
<feature type="active site" description="Proton donor" evidence="13">
    <location>
        <position position="360"/>
    </location>
</feature>
<comment type="subunit">
    <text evidence="12">Homodimer.</text>
</comment>
<feature type="modified residue" description="N6-(pyridoxal phosphate)lysine" evidence="12 13">
    <location>
        <position position="65"/>
    </location>
</feature>
<dbReference type="UniPathway" id="UPA00034">
    <property type="reaction ID" value="UER00027"/>
</dbReference>
<dbReference type="STRING" id="485916.Dtox_2086"/>
<protein>
    <recommendedName>
        <fullName evidence="11 12">Diaminopimelate decarboxylase</fullName>
        <shortName evidence="12">DAP decarboxylase</shortName>
        <shortName evidence="12">DAPDC</shortName>
        <ecNumber evidence="10 12">4.1.1.20</ecNumber>
    </recommendedName>
</protein>
<comment type="cofactor">
    <cofactor evidence="1 12 13 14">
        <name>pyridoxal 5'-phosphate</name>
        <dbReference type="ChEBI" id="CHEBI:597326"/>
    </cofactor>
</comment>
<keyword evidence="4 12" id="KW-0663">Pyridoxal phosphate</keyword>
<evidence type="ECO:0000256" key="3">
    <source>
        <dbReference type="ARBA" id="ARBA00022793"/>
    </source>
</evidence>
<dbReference type="PANTHER" id="PTHR43727">
    <property type="entry name" value="DIAMINOPIMELATE DECARBOXYLASE"/>
    <property type="match status" value="1"/>
</dbReference>
<evidence type="ECO:0000256" key="8">
    <source>
        <dbReference type="ARBA" id="ARBA00060643"/>
    </source>
</evidence>
<dbReference type="FunFam" id="2.40.37.10:FF:000003">
    <property type="entry name" value="Diaminopimelate decarboxylase"/>
    <property type="match status" value="1"/>
</dbReference>
<organism evidence="16 17">
    <name type="scientific">Desulfofarcimen acetoxidans (strain ATCC 49208 / DSM 771 / KCTC 5769 / VKM B-1644 / 5575)</name>
    <name type="common">Desulfotomaculum acetoxidans</name>
    <dbReference type="NCBI Taxonomy" id="485916"/>
    <lineage>
        <taxon>Bacteria</taxon>
        <taxon>Bacillati</taxon>
        <taxon>Bacillota</taxon>
        <taxon>Clostridia</taxon>
        <taxon>Eubacteriales</taxon>
        <taxon>Peptococcaceae</taxon>
        <taxon>Desulfofarcimen</taxon>
    </lineage>
</organism>
<evidence type="ECO:0000313" key="16">
    <source>
        <dbReference type="EMBL" id="ACV62915.1"/>
    </source>
</evidence>
<evidence type="ECO:0000256" key="10">
    <source>
        <dbReference type="ARBA" id="ARBA00066427"/>
    </source>
</evidence>
<dbReference type="InterPro" id="IPR009006">
    <property type="entry name" value="Ala_racemase/Decarboxylase_C"/>
</dbReference>
<dbReference type="GO" id="GO:0009089">
    <property type="term" value="P:lysine biosynthetic process via diaminopimelate"/>
    <property type="evidence" value="ECO:0007669"/>
    <property type="project" value="UniProtKB-UniRule"/>
</dbReference>
<evidence type="ECO:0000259" key="15">
    <source>
        <dbReference type="Pfam" id="PF02784"/>
    </source>
</evidence>
<feature type="domain" description="Orn/DAP/Arg decarboxylase 2 N-terminal" evidence="15">
    <location>
        <begin position="45"/>
        <end position="295"/>
    </location>
</feature>
<evidence type="ECO:0000256" key="9">
    <source>
        <dbReference type="ARBA" id="ARBA00060983"/>
    </source>
</evidence>
<keyword evidence="5 12" id="KW-0457">Lysine biosynthesis</keyword>
<evidence type="ECO:0000256" key="4">
    <source>
        <dbReference type="ARBA" id="ARBA00022898"/>
    </source>
</evidence>
<dbReference type="Pfam" id="PF02784">
    <property type="entry name" value="Orn_Arg_deC_N"/>
    <property type="match status" value="1"/>
</dbReference>
<dbReference type="PANTHER" id="PTHR43727:SF2">
    <property type="entry name" value="GROUP IV DECARBOXYLASE"/>
    <property type="match status" value="1"/>
</dbReference>
<feature type="binding site" evidence="12">
    <location>
        <position position="389"/>
    </location>
    <ligand>
        <name>pyridoxal 5'-phosphate</name>
        <dbReference type="ChEBI" id="CHEBI:597326"/>
    </ligand>
</feature>
<dbReference type="EC" id="4.1.1.20" evidence="10 12"/>
<evidence type="ECO:0000256" key="7">
    <source>
        <dbReference type="ARBA" id="ARBA00050464"/>
    </source>
</evidence>
<dbReference type="AlphaFoldDB" id="C8VZ05"/>
<comment type="pathway">
    <text evidence="8 12 14">Amino-acid biosynthesis; L-lysine biosynthesis via DAP pathway; L-lysine from DL-2,6-diaminopimelate: step 1/1.</text>
</comment>
<dbReference type="EMBL" id="CP001720">
    <property type="protein sequence ID" value="ACV62915.1"/>
    <property type="molecule type" value="Genomic_DNA"/>
</dbReference>
<dbReference type="GO" id="GO:0008836">
    <property type="term" value="F:diaminopimelate decarboxylase activity"/>
    <property type="evidence" value="ECO:0007669"/>
    <property type="project" value="UniProtKB-UniRule"/>
</dbReference>
<evidence type="ECO:0000256" key="11">
    <source>
        <dbReference type="ARBA" id="ARBA00074972"/>
    </source>
</evidence>
<dbReference type="SUPFAM" id="SSF51419">
    <property type="entry name" value="PLP-binding barrel"/>
    <property type="match status" value="1"/>
</dbReference>
<keyword evidence="6 12" id="KW-0456">Lyase</keyword>
<dbReference type="InterPro" id="IPR000183">
    <property type="entry name" value="Orn/DAP/Arg_de-COase"/>
</dbReference>
<feature type="binding site" evidence="12">
    <location>
        <position position="389"/>
    </location>
    <ligand>
        <name>substrate</name>
    </ligand>
</feature>
<dbReference type="GO" id="GO:0030170">
    <property type="term" value="F:pyridoxal phosphate binding"/>
    <property type="evidence" value="ECO:0007669"/>
    <property type="project" value="UniProtKB-UniRule"/>
</dbReference>
<comment type="similarity">
    <text evidence="9 12">Belongs to the Orn/Lys/Arg decarboxylase class-II family. LysA subfamily.</text>
</comment>